<dbReference type="GO" id="GO:0015630">
    <property type="term" value="C:microtubule cytoskeleton"/>
    <property type="evidence" value="ECO:0007669"/>
    <property type="project" value="TreeGrafter"/>
</dbReference>
<dbReference type="SUPFAM" id="SSF48371">
    <property type="entry name" value="ARM repeat"/>
    <property type="match status" value="1"/>
</dbReference>
<evidence type="ECO:0000313" key="2">
    <source>
        <dbReference type="Proteomes" id="UP000250275"/>
    </source>
</evidence>
<name>A0A310SKJ2_9HYME</name>
<dbReference type="InterPro" id="IPR000225">
    <property type="entry name" value="Armadillo"/>
</dbReference>
<sequence>MTARSILQVFDQYQKARLLFVQSVADFASKPNTIDCLEAAGVLDLLCPLLTDLVPSIQHMAAVALGKIANNNHRLAQGVVRMDILPELLKNIAKQNKFYKKAALFVLRAIARHSAELASMVIQNNGLDTIITCLEDFDSGVKEAATWALGYIARHNKSLAQAAVDTGAVPFLVLSLQEPELCLKQISASALFDISKHNIDLAETIVDAGAIPFLAKALSNPDTKLKRQVLLALSSIAKHSVHLAESVIETEIFPDVLVHMAHPDECVMAQLTVNIGGIGALLELISTAKLTVRLPAIMAIGYIAGYSDQLAIAIIGSKGIVLLSTILHEENDDHTLAITVWAVGQIGKHTSEHAKAVAVANILSKILQLYNHPNSSEDLKAKCNTALKQILQKCTYIEALEPLLHDSPPNILKYVLGQFSKDLQVQT</sequence>
<dbReference type="GO" id="GO:0008017">
    <property type="term" value="F:microtubule binding"/>
    <property type="evidence" value="ECO:0007669"/>
    <property type="project" value="TreeGrafter"/>
</dbReference>
<dbReference type="Gene3D" id="1.25.10.10">
    <property type="entry name" value="Leucine-rich Repeat Variant"/>
    <property type="match status" value="2"/>
</dbReference>
<dbReference type="InterPro" id="IPR016024">
    <property type="entry name" value="ARM-type_fold"/>
</dbReference>
<dbReference type="SMART" id="SM00185">
    <property type="entry name" value="ARM"/>
    <property type="match status" value="8"/>
</dbReference>
<keyword evidence="2" id="KW-1185">Reference proteome</keyword>
<dbReference type="PANTHER" id="PTHR23314:SF0">
    <property type="entry name" value="SPERM-ASSOCIATED ANTIGEN 6"/>
    <property type="match status" value="1"/>
</dbReference>
<reference evidence="1 2" key="1">
    <citation type="submission" date="2015-07" db="EMBL/GenBank/DDBJ databases">
        <title>The genome of Eufriesea mexicana.</title>
        <authorList>
            <person name="Pan H."/>
            <person name="Kapheim K."/>
        </authorList>
    </citation>
    <scope>NUCLEOTIDE SEQUENCE [LARGE SCALE GENOMIC DNA]</scope>
    <source>
        <strain evidence="1">0111107269</strain>
        <tissue evidence="1">Whole body</tissue>
    </source>
</reference>
<dbReference type="InterPro" id="IPR011989">
    <property type="entry name" value="ARM-like"/>
</dbReference>
<dbReference type="PANTHER" id="PTHR23314">
    <property type="entry name" value="SPERM-ASSOCIATED ANTIGEN 6 ARMADILLO REPEAT-CONTAINING"/>
    <property type="match status" value="1"/>
</dbReference>
<proteinExistence type="predicted"/>
<dbReference type="OrthoDB" id="7537227at2759"/>
<dbReference type="GO" id="GO:0003341">
    <property type="term" value="P:cilium movement"/>
    <property type="evidence" value="ECO:0007669"/>
    <property type="project" value="TreeGrafter"/>
</dbReference>
<dbReference type="Proteomes" id="UP000250275">
    <property type="component" value="Unassembled WGS sequence"/>
</dbReference>
<organism evidence="1 2">
    <name type="scientific">Eufriesea mexicana</name>
    <dbReference type="NCBI Taxonomy" id="516756"/>
    <lineage>
        <taxon>Eukaryota</taxon>
        <taxon>Metazoa</taxon>
        <taxon>Ecdysozoa</taxon>
        <taxon>Arthropoda</taxon>
        <taxon>Hexapoda</taxon>
        <taxon>Insecta</taxon>
        <taxon>Pterygota</taxon>
        <taxon>Neoptera</taxon>
        <taxon>Endopterygota</taxon>
        <taxon>Hymenoptera</taxon>
        <taxon>Apocrita</taxon>
        <taxon>Aculeata</taxon>
        <taxon>Apoidea</taxon>
        <taxon>Anthophila</taxon>
        <taxon>Apidae</taxon>
        <taxon>Eufriesea</taxon>
    </lineage>
</organism>
<dbReference type="Pfam" id="PF00514">
    <property type="entry name" value="Arm"/>
    <property type="match status" value="2"/>
</dbReference>
<dbReference type="EMBL" id="KQ760382">
    <property type="protein sequence ID" value="OAD60704.1"/>
    <property type="molecule type" value="Genomic_DNA"/>
</dbReference>
<protein>
    <submittedName>
        <fullName evidence="1">Sperm-associated antigen 6</fullName>
    </submittedName>
</protein>
<evidence type="ECO:0000313" key="1">
    <source>
        <dbReference type="EMBL" id="OAD60704.1"/>
    </source>
</evidence>
<gene>
    <name evidence="1" type="ORF">WN48_05266</name>
</gene>
<accession>A0A310SKJ2</accession>
<dbReference type="AlphaFoldDB" id="A0A310SKJ2"/>